<proteinExistence type="predicted"/>
<dbReference type="EMBL" id="FNCV01000002">
    <property type="protein sequence ID" value="SDG74655.1"/>
    <property type="molecule type" value="Genomic_DNA"/>
</dbReference>
<dbReference type="Pfam" id="PF07264">
    <property type="entry name" value="EI24"/>
    <property type="match status" value="1"/>
</dbReference>
<keyword evidence="2 5" id="KW-0812">Transmembrane</keyword>
<feature type="transmembrane region" description="Helical" evidence="5">
    <location>
        <begin position="63"/>
        <end position="87"/>
    </location>
</feature>
<evidence type="ECO:0000256" key="1">
    <source>
        <dbReference type="ARBA" id="ARBA00004141"/>
    </source>
</evidence>
<keyword evidence="4 5" id="KW-0472">Membrane</keyword>
<gene>
    <name evidence="6" type="ORF">SAMN05421742_102300</name>
</gene>
<evidence type="ECO:0000256" key="4">
    <source>
        <dbReference type="ARBA" id="ARBA00023136"/>
    </source>
</evidence>
<dbReference type="STRING" id="83401.SAMN05421742_102300"/>
<keyword evidence="3 5" id="KW-1133">Transmembrane helix</keyword>
<evidence type="ECO:0000256" key="3">
    <source>
        <dbReference type="ARBA" id="ARBA00022989"/>
    </source>
</evidence>
<dbReference type="InterPro" id="IPR059112">
    <property type="entry name" value="CysZ/EI24"/>
</dbReference>
<comment type="subcellular location">
    <subcellularLocation>
        <location evidence="1">Membrane</location>
        <topology evidence="1">Multi-pass membrane protein</topology>
    </subcellularLocation>
</comment>
<dbReference type="Proteomes" id="UP000217076">
    <property type="component" value="Unassembled WGS sequence"/>
</dbReference>
<dbReference type="RefSeq" id="WP_092616106.1">
    <property type="nucleotide sequence ID" value="NZ_FNCV01000002.1"/>
</dbReference>
<reference evidence="7" key="1">
    <citation type="submission" date="2016-10" db="EMBL/GenBank/DDBJ databases">
        <authorList>
            <person name="Varghese N."/>
            <person name="Submissions S."/>
        </authorList>
    </citation>
    <scope>NUCLEOTIDE SEQUENCE [LARGE SCALE GENOMIC DNA]</scope>
    <source>
        <strain evidence="7">930I</strain>
    </source>
</reference>
<evidence type="ECO:0000313" key="6">
    <source>
        <dbReference type="EMBL" id="SDG74655.1"/>
    </source>
</evidence>
<protein>
    <submittedName>
        <fullName evidence="6">Uncharacterized protein involved in cysteine biosynthesis</fullName>
    </submittedName>
</protein>
<feature type="transmembrane region" description="Helical" evidence="5">
    <location>
        <begin position="182"/>
        <end position="205"/>
    </location>
</feature>
<evidence type="ECO:0000256" key="5">
    <source>
        <dbReference type="SAM" id="Phobius"/>
    </source>
</evidence>
<accession>A0A1G7WRP8</accession>
<evidence type="ECO:0000256" key="2">
    <source>
        <dbReference type="ARBA" id="ARBA00022692"/>
    </source>
</evidence>
<organism evidence="6 7">
    <name type="scientific">Roseospirillum parvum</name>
    <dbReference type="NCBI Taxonomy" id="83401"/>
    <lineage>
        <taxon>Bacteria</taxon>
        <taxon>Pseudomonadati</taxon>
        <taxon>Pseudomonadota</taxon>
        <taxon>Alphaproteobacteria</taxon>
        <taxon>Rhodospirillales</taxon>
        <taxon>Rhodospirillaceae</taxon>
        <taxon>Roseospirillum</taxon>
    </lineage>
</organism>
<feature type="transmembrane region" description="Helical" evidence="5">
    <location>
        <begin position="20"/>
        <end position="43"/>
    </location>
</feature>
<keyword evidence="7" id="KW-1185">Reference proteome</keyword>
<dbReference type="OrthoDB" id="5421146at2"/>
<name>A0A1G7WRP8_9PROT</name>
<sequence>MIDAFSKAVGQLSDPRIRQVLWLSMGGALAVYVLLAIGLWLILGSFTLTDTAWLEAVIDWVSGLGVLILALLLFPGVVSLVLGFLLEDVAQAVEDRHYPEQPKARAQPLAEVLLSTVRFVGVMVFLNLIALPVYLILPPIAPFVFFGLNGYLLSREYFELVALRRLDAKAVDAMRKASLKRLWPAGAVLAVLLTVPVVNLVAPILGTAAMVHLFQTLNRRPA</sequence>
<dbReference type="AlphaFoldDB" id="A0A1G7WRP8"/>
<evidence type="ECO:0000313" key="7">
    <source>
        <dbReference type="Proteomes" id="UP000217076"/>
    </source>
</evidence>